<proteinExistence type="predicted"/>
<gene>
    <name evidence="2" type="ORF">EB796_013986</name>
</gene>
<protein>
    <submittedName>
        <fullName evidence="2">Uncharacterized protein</fullName>
    </submittedName>
</protein>
<keyword evidence="3" id="KW-1185">Reference proteome</keyword>
<evidence type="ECO:0000256" key="1">
    <source>
        <dbReference type="SAM" id="MobiDB-lite"/>
    </source>
</evidence>
<sequence length="462" mass="52754">MGSERSSSQSSGRTRKVSFRAAADYQQFEKKDEQKEMAQAEVSSIWDSFSKAEDELRASQTELRIAKEELARKTNGQVEQRKRLIQLESEREAVLRRRETLPFLAQELQAPPVVSADYGGRLHDTLMAGKVSACVYQISFYVVFLRYHVFFSKDMLKIKSVYANIGYSAMLPYRQGQLGKVTQPPIYTSTPVLKQVVEPQLLAPTQHAHSQSGEGQPRESQSREETRGLSQSGERQHERSQSEERQPRESQSGERQRELSQSGDPVYEVLVTSNRQPRKSYIGSGKELTSSESSGSRLAAGISPDTSPPSAYLMRPADLYNSTQPSFPHLQEQRLSNLPPAEELSSTQGPLYAVRVLISYELLKKQNEESLTILSGLEARIQDILDRFTAALPLENMEWWCMLKELKACADNLRHTLFARRSIIITMFYFRELPDNKGPKVKRIQLHNQQLQHHHRQQLHYK</sequence>
<feature type="region of interest" description="Disordered" evidence="1">
    <location>
        <begin position="204"/>
        <end position="314"/>
    </location>
</feature>
<feature type="compositionally biased region" description="Basic and acidic residues" evidence="1">
    <location>
        <begin position="216"/>
        <end position="227"/>
    </location>
</feature>
<feature type="compositionally biased region" description="Basic and acidic residues" evidence="1">
    <location>
        <begin position="234"/>
        <end position="258"/>
    </location>
</feature>
<dbReference type="EMBL" id="VXIV02002041">
    <property type="protein sequence ID" value="KAF6027702.1"/>
    <property type="molecule type" value="Genomic_DNA"/>
</dbReference>
<name>A0A7J7JMX1_BUGNE</name>
<feature type="compositionally biased region" description="Polar residues" evidence="1">
    <location>
        <begin position="287"/>
        <end position="296"/>
    </location>
</feature>
<evidence type="ECO:0000313" key="3">
    <source>
        <dbReference type="Proteomes" id="UP000593567"/>
    </source>
</evidence>
<dbReference type="Proteomes" id="UP000593567">
    <property type="component" value="Unassembled WGS sequence"/>
</dbReference>
<organism evidence="2 3">
    <name type="scientific">Bugula neritina</name>
    <name type="common">Brown bryozoan</name>
    <name type="synonym">Sertularia neritina</name>
    <dbReference type="NCBI Taxonomy" id="10212"/>
    <lineage>
        <taxon>Eukaryota</taxon>
        <taxon>Metazoa</taxon>
        <taxon>Spiralia</taxon>
        <taxon>Lophotrochozoa</taxon>
        <taxon>Bryozoa</taxon>
        <taxon>Gymnolaemata</taxon>
        <taxon>Cheilostomatida</taxon>
        <taxon>Flustrina</taxon>
        <taxon>Buguloidea</taxon>
        <taxon>Bugulidae</taxon>
        <taxon>Bugula</taxon>
    </lineage>
</organism>
<accession>A0A7J7JMX1</accession>
<reference evidence="2" key="1">
    <citation type="submission" date="2020-06" db="EMBL/GenBank/DDBJ databases">
        <title>Draft genome of Bugula neritina, a colonial animal packing powerful symbionts and potential medicines.</title>
        <authorList>
            <person name="Rayko M."/>
        </authorList>
    </citation>
    <scope>NUCLEOTIDE SEQUENCE [LARGE SCALE GENOMIC DNA]</scope>
    <source>
        <strain evidence="2">Kwan_BN1</strain>
    </source>
</reference>
<dbReference type="AlphaFoldDB" id="A0A7J7JMX1"/>
<comment type="caution">
    <text evidence="2">The sequence shown here is derived from an EMBL/GenBank/DDBJ whole genome shotgun (WGS) entry which is preliminary data.</text>
</comment>
<dbReference type="OrthoDB" id="6162123at2759"/>
<evidence type="ECO:0000313" key="2">
    <source>
        <dbReference type="EMBL" id="KAF6027702.1"/>
    </source>
</evidence>